<proteinExistence type="predicted"/>
<keyword evidence="2" id="KW-1185">Reference proteome</keyword>
<accession>M9L841</accession>
<comment type="caution">
    <text evidence="1">The sequence shown here is derived from an EMBL/GenBank/DDBJ whole genome shotgun (WGS) entry which is preliminary data.</text>
</comment>
<dbReference type="AlphaFoldDB" id="M9L841"/>
<organism evidence="1 2">
    <name type="scientific">Paenibacillus popilliae ATCC 14706</name>
    <dbReference type="NCBI Taxonomy" id="1212764"/>
    <lineage>
        <taxon>Bacteria</taxon>
        <taxon>Bacillati</taxon>
        <taxon>Bacillota</taxon>
        <taxon>Bacilli</taxon>
        <taxon>Bacillales</taxon>
        <taxon>Paenibacillaceae</taxon>
        <taxon>Paenibacillus</taxon>
    </lineage>
</organism>
<sequence>MMIDAAVRKAHIGWNIRQNPTDITIRVTQRVKASGGFEEVKSQIGPLTVRVFVGSRPLKAETVSERAGRKEVSESYSLLADYMVNLPSSGPDVTQEFDSYPHGKFRITSVHPQIVQNEVCGYVAELERVK</sequence>
<name>M9L841_PAEPP</name>
<reference evidence="1 2" key="1">
    <citation type="submission" date="2012-10" db="EMBL/GenBank/DDBJ databases">
        <title>Draft Genome Sequence of Paenibacillus popilliae ATCC 14706T.</title>
        <authorList>
            <person name="Iiyama K."/>
            <person name="Mori K."/>
            <person name="Mon H."/>
            <person name="Chieda Y."/>
            <person name="Lee J.M."/>
            <person name="Kusakabe T."/>
            <person name="Tashiro K."/>
            <person name="Asano S."/>
            <person name="Yasunaga-Aoki C."/>
            <person name="Shimizu S."/>
        </authorList>
    </citation>
    <scope>NUCLEOTIDE SEQUENCE [LARGE SCALE GENOMIC DNA]</scope>
    <source>
        <strain evidence="1 2">ATCC 14706</strain>
    </source>
</reference>
<dbReference type="Proteomes" id="UP000029453">
    <property type="component" value="Unassembled WGS sequence"/>
</dbReference>
<evidence type="ECO:0000313" key="1">
    <source>
        <dbReference type="EMBL" id="GAC41262.1"/>
    </source>
</evidence>
<evidence type="ECO:0000313" key="2">
    <source>
        <dbReference type="Proteomes" id="UP000029453"/>
    </source>
</evidence>
<gene>
    <name evidence="1" type="ORF">PPOP_0612</name>
</gene>
<dbReference type="EMBL" id="BALG01000026">
    <property type="protein sequence ID" value="GAC41262.1"/>
    <property type="molecule type" value="Genomic_DNA"/>
</dbReference>
<protein>
    <submittedName>
        <fullName evidence="1">Uncharacterized Fe-S protein</fullName>
    </submittedName>
</protein>